<feature type="region of interest" description="Disordered" evidence="1">
    <location>
        <begin position="735"/>
        <end position="759"/>
    </location>
</feature>
<sequence>MITNIQQDQQQQISQKQINPLVFSARGQVNIMMEEINEQEKYFQSQQIKQQIKVAQAMNNAQVLSQLLEASEAHNQKLRDLIEIMKTNHTNEINRNYQLQMATENLNKNLSERQSFIQHLEKSLNDHRQRECVYIERIAELEEKICLLEKQNQKLSTSNTIMANNQATNNQMTYFLQTTSRQQIPLPDQAFNNNNNTNLSSGFQMLNENQTNINTFYNNQDINKMPTENKILTNGMNYQATQNSNNSALSIQNNLNSSSLPFKQQTFFQNKVLNDNFDSQNILSTDLQTQVSTQNKNVQQQQSYPSSSLQVVTLAADQEQSYNTLPYKPNQITSNLTRTQSFISHSSNPLIQPQLLQQQQQQQSSNLSNSNILSNSRSTSSNVQSSNQQNNNSNINNNNNNNLCSDNSDQSLNSQAYKKKIEQILQRENQAQSLGQGKQQIVSTKDNTRSTSQINSYNNSSNFNGQYNSVIPLNINTSTMNQQYSTNGSNQLNTNRQNQKQSKNQADNKNKLLNLSSKQKENFSFSKTPKKQNNSQNFQTRTTNQIQENTDQSSQLTNLQAYENSQSTPLKSSKSQNKITNEQNQQQNYITQNTVQVQQNSYQQYQVSHGLTRNQSQLSNLLSTTNVSSNNNGKEYQRSLSQINFSNYDNSQKTNQNQLNKDSNHISPILASLQNYQIQTQKEQAQNQQINPLSTTSITTIQNPNNQRNIGISQNTLPLNSYQQNSTKNQKVFAQNQSDNNMPPPTQNQSQTPKSQNQNLTKIKGTRQQFSNTLFSDNNNNKQNSSQLTNQPKPQSQNQDSGQKNNSQQLQNANQNEILNQGLSAQPSPNNQDANFQNGIFQNQPSYNVKNTKGGASLHSNFNTNRSASTDRNVIAQSLQGIAVNSQNQNDLLATSSHKQNSNNNNYQSSLRLLDGSCHSGQTTPQNSKGSTLNRPKETYFQSIEQRSISSHGQTQLNMHRRNLTPNQISSYNNQVNKHNRFTSYTQYAQGGNIQNNNYQQSNLNPLPISATSTPKSCKKSNPINIQQNQIEEGLDLESSPTIFKKVDEKYSNSFNLKNATHSKPQSHKQLQQPQSYQETIETMQSQQHFCAYSEENALFSNRNYNFSNIIKTISTNSNNKNIKDEAENKNKINLQGGNQNNQNVSDNKNERGNDAYIRNLLSNQKDYKYLEGDNDTKMSQESMSVMSSCMLVNNEHSLVYDKSQNGFENHEDGAINQIIDSHQLLTKYSNINLKIKDFSSKKSALFSKEASQASSNYIPTKLYEEFFITGPNNSDVQECIKQLAQRNQNNKNINEKQATTEAKVLYHYRNPNNISSNPNQNYSSQSKIINEFVFPFGCQIKQLKMTNSFSSINEILFANNSIEQGSSSVSCFVLAFKPDNDTSSQYSLNQSAQVSQSFPVYYSRVLQLLEKINPSKTLYCVCFKVKDFVESTKLDSSTIANNNITNLQKSYSTSNIGKQKMKFWQTEKVFCFVTYFPFVKFFLQIITTVLNVIKIKRIKTYNERLDTIPNTLSNIDSDFLTNTFIQLSEKLLQELAHKDLPDFNSSLHFNIQNERIISKIPSALHAGRLECEWGIYKALQQFDINNFLFLFLSLLLEHSLVFVTKNITLLTSTLLLFSNSILKPLKWINPMIFNLPQKLLPILDSPVPILVGINKDISYIQKEKIDQEFSNCVFIQLGSSFKVLNSQIVQDITLEMFNEIKEKIEPNFKKIQSHSQKGGPLQEHEELEIKEDCFALLETLNQYIGDILNKMPSNPIYSNNQNSLLDYEQITNQTIQNIGKHKKFLKTLFKTQMITYYIEEKYKKLPL</sequence>
<evidence type="ECO:0000256" key="1">
    <source>
        <dbReference type="SAM" id="MobiDB-lite"/>
    </source>
</evidence>
<name>I7LXS3_TETTS</name>
<feature type="compositionally biased region" description="Low complexity" evidence="1">
    <location>
        <begin position="776"/>
        <end position="791"/>
    </location>
</feature>
<feature type="compositionally biased region" description="Polar residues" evidence="1">
    <location>
        <begin position="480"/>
        <end position="507"/>
    </location>
</feature>
<feature type="region of interest" description="Disordered" evidence="1">
    <location>
        <begin position="354"/>
        <end position="410"/>
    </location>
</feature>
<dbReference type="InterPro" id="IPR037516">
    <property type="entry name" value="Tripartite_DENN"/>
</dbReference>
<feature type="transmembrane region" description="Helical" evidence="2">
    <location>
        <begin position="1473"/>
        <end position="1494"/>
    </location>
</feature>
<dbReference type="InterPro" id="IPR051942">
    <property type="entry name" value="DENN_domain_containing_2"/>
</dbReference>
<feature type="region of interest" description="Disordered" evidence="1">
    <location>
        <begin position="896"/>
        <end position="935"/>
    </location>
</feature>
<feature type="compositionally biased region" description="Polar residues" evidence="1">
    <location>
        <begin position="858"/>
        <end position="868"/>
    </location>
</feature>
<feature type="compositionally biased region" description="Polar residues" evidence="1">
    <location>
        <begin position="821"/>
        <end position="851"/>
    </location>
</feature>
<evidence type="ECO:0000313" key="5">
    <source>
        <dbReference type="Proteomes" id="UP000009168"/>
    </source>
</evidence>
<feature type="transmembrane region" description="Helical" evidence="2">
    <location>
        <begin position="1588"/>
        <end position="1605"/>
    </location>
</feature>
<feature type="region of interest" description="Disordered" evidence="1">
    <location>
        <begin position="1133"/>
        <end position="1152"/>
    </location>
</feature>
<feature type="compositionally biased region" description="Low complexity" evidence="1">
    <location>
        <begin position="896"/>
        <end position="910"/>
    </location>
</feature>
<dbReference type="OrthoDB" id="285972at2759"/>
<gene>
    <name evidence="4" type="ORF">TTHERM_00670190</name>
</gene>
<feature type="region of interest" description="Disordered" evidence="1">
    <location>
        <begin position="480"/>
        <end position="509"/>
    </location>
</feature>
<dbReference type="Pfam" id="PF02141">
    <property type="entry name" value="DENN"/>
    <property type="match status" value="1"/>
</dbReference>
<feature type="compositionally biased region" description="Low complexity" evidence="1">
    <location>
        <begin position="1133"/>
        <end position="1147"/>
    </location>
</feature>
<dbReference type="KEGG" id="tet:TTHERM_00670190"/>
<feature type="region of interest" description="Disordered" evidence="1">
    <location>
        <begin position="430"/>
        <end position="466"/>
    </location>
</feature>
<reference evidence="5" key="1">
    <citation type="journal article" date="2006" name="PLoS Biol.">
        <title>Macronuclear genome sequence of the ciliate Tetrahymena thermophila, a model eukaryote.</title>
        <authorList>
            <person name="Eisen J.A."/>
            <person name="Coyne R.S."/>
            <person name="Wu M."/>
            <person name="Wu D."/>
            <person name="Thiagarajan M."/>
            <person name="Wortman J.R."/>
            <person name="Badger J.H."/>
            <person name="Ren Q."/>
            <person name="Amedeo P."/>
            <person name="Jones K.M."/>
            <person name="Tallon L.J."/>
            <person name="Delcher A.L."/>
            <person name="Salzberg S.L."/>
            <person name="Silva J.C."/>
            <person name="Haas B.J."/>
            <person name="Majoros W.H."/>
            <person name="Farzad M."/>
            <person name="Carlton J.M."/>
            <person name="Smith R.K. Jr."/>
            <person name="Garg J."/>
            <person name="Pearlman R.E."/>
            <person name="Karrer K.M."/>
            <person name="Sun L."/>
            <person name="Manning G."/>
            <person name="Elde N.C."/>
            <person name="Turkewitz A.P."/>
            <person name="Asai D.J."/>
            <person name="Wilkes D.E."/>
            <person name="Wang Y."/>
            <person name="Cai H."/>
            <person name="Collins K."/>
            <person name="Stewart B.A."/>
            <person name="Lee S.R."/>
            <person name="Wilamowska K."/>
            <person name="Weinberg Z."/>
            <person name="Ruzzo W.L."/>
            <person name="Wloga D."/>
            <person name="Gaertig J."/>
            <person name="Frankel J."/>
            <person name="Tsao C.-C."/>
            <person name="Gorovsky M.A."/>
            <person name="Keeling P.J."/>
            <person name="Waller R.F."/>
            <person name="Patron N.J."/>
            <person name="Cherry J.M."/>
            <person name="Stover N.A."/>
            <person name="Krieger C.J."/>
            <person name="del Toro C."/>
            <person name="Ryder H.F."/>
            <person name="Williamson S.C."/>
            <person name="Barbeau R.A."/>
            <person name="Hamilton E.P."/>
            <person name="Orias E."/>
        </authorList>
    </citation>
    <scope>NUCLEOTIDE SEQUENCE [LARGE SCALE GENOMIC DNA]</scope>
    <source>
        <strain evidence="5">SB210</strain>
    </source>
</reference>
<feature type="compositionally biased region" description="Polar residues" evidence="1">
    <location>
        <begin position="919"/>
        <end position="935"/>
    </location>
</feature>
<keyword evidence="2" id="KW-0472">Membrane</keyword>
<dbReference type="GeneID" id="7824803"/>
<proteinExistence type="predicted"/>
<dbReference type="SMART" id="SM00799">
    <property type="entry name" value="DENN"/>
    <property type="match status" value="1"/>
</dbReference>
<dbReference type="InterPro" id="IPR043153">
    <property type="entry name" value="DENN_C"/>
</dbReference>
<dbReference type="PANTHER" id="PTHR15288:SF0">
    <property type="entry name" value="UDENN DOMAIN-CONTAINING PROTEIN"/>
    <property type="match status" value="1"/>
</dbReference>
<dbReference type="RefSeq" id="XP_001026340.2">
    <property type="nucleotide sequence ID" value="XM_001026340.2"/>
</dbReference>
<organism evidence="4 5">
    <name type="scientific">Tetrahymena thermophila (strain SB210)</name>
    <dbReference type="NCBI Taxonomy" id="312017"/>
    <lineage>
        <taxon>Eukaryota</taxon>
        <taxon>Sar</taxon>
        <taxon>Alveolata</taxon>
        <taxon>Ciliophora</taxon>
        <taxon>Intramacronucleata</taxon>
        <taxon>Oligohymenophorea</taxon>
        <taxon>Hymenostomatida</taxon>
        <taxon>Tetrahymenina</taxon>
        <taxon>Tetrahymenidae</taxon>
        <taxon>Tetrahymena</taxon>
    </lineage>
</organism>
<dbReference type="PANTHER" id="PTHR15288">
    <property type="entry name" value="DENN DOMAIN-CONTAINING PROTEIN 2"/>
    <property type="match status" value="1"/>
</dbReference>
<feature type="region of interest" description="Disordered" evidence="1">
    <location>
        <begin position="821"/>
        <end position="868"/>
    </location>
</feature>
<dbReference type="EMBL" id="GG662308">
    <property type="protein sequence ID" value="EAS06095.2"/>
    <property type="molecule type" value="Genomic_DNA"/>
</dbReference>
<dbReference type="PROSITE" id="PS50211">
    <property type="entry name" value="DENN"/>
    <property type="match status" value="1"/>
</dbReference>
<dbReference type="eggNOG" id="ENOG502SG02">
    <property type="taxonomic scope" value="Eukaryota"/>
</dbReference>
<keyword evidence="2" id="KW-0812">Transmembrane</keyword>
<dbReference type="InParanoid" id="I7LXS3"/>
<evidence type="ECO:0000256" key="2">
    <source>
        <dbReference type="SAM" id="Phobius"/>
    </source>
</evidence>
<dbReference type="Proteomes" id="UP000009168">
    <property type="component" value="Unassembled WGS sequence"/>
</dbReference>
<accession>I7LXS3</accession>
<feature type="region of interest" description="Disordered" evidence="1">
    <location>
        <begin position="772"/>
        <end position="809"/>
    </location>
</feature>
<feature type="compositionally biased region" description="Polar residues" evidence="1">
    <location>
        <begin position="792"/>
        <end position="802"/>
    </location>
</feature>
<protein>
    <submittedName>
        <fullName evidence="4">DENN (AEX-3) domain protein</fullName>
    </submittedName>
</protein>
<evidence type="ECO:0000259" key="3">
    <source>
        <dbReference type="PROSITE" id="PS50211"/>
    </source>
</evidence>
<evidence type="ECO:0000313" key="4">
    <source>
        <dbReference type="EMBL" id="EAS06095.2"/>
    </source>
</evidence>
<feature type="domain" description="UDENN" evidence="3">
    <location>
        <begin position="1354"/>
        <end position="1808"/>
    </location>
</feature>
<dbReference type="InterPro" id="IPR001194">
    <property type="entry name" value="cDENN_dom"/>
</dbReference>
<dbReference type="Gene3D" id="3.40.50.11500">
    <property type="match status" value="1"/>
</dbReference>
<keyword evidence="2" id="KW-1133">Transmembrane helix</keyword>
<keyword evidence="5" id="KW-1185">Reference proteome</keyword>